<accession>A0A4U7BJ11</accession>
<dbReference type="InterPro" id="IPR025357">
    <property type="entry name" value="DUF4261"/>
</dbReference>
<dbReference type="AlphaFoldDB" id="A0A4U7BJ11"/>
<proteinExistence type="predicted"/>
<dbReference type="Proteomes" id="UP000308838">
    <property type="component" value="Unassembled WGS sequence"/>
</dbReference>
<dbReference type="EMBL" id="NXLZ01000003">
    <property type="protein sequence ID" value="TKX31529.1"/>
    <property type="molecule type" value="Genomic_DNA"/>
</dbReference>
<organism evidence="2 3">
    <name type="scientific">Campylobacter estrildidarum</name>
    <dbReference type="NCBI Taxonomy" id="2510189"/>
    <lineage>
        <taxon>Bacteria</taxon>
        <taxon>Pseudomonadati</taxon>
        <taxon>Campylobacterota</taxon>
        <taxon>Epsilonproteobacteria</taxon>
        <taxon>Campylobacterales</taxon>
        <taxon>Campylobacteraceae</taxon>
        <taxon>Campylobacter</taxon>
    </lineage>
</organism>
<protein>
    <recommendedName>
        <fullName evidence="1">DUF4261 domain-containing protein</fullName>
    </recommendedName>
</protein>
<sequence length="245" mass="28336">MQQNHNFTSFVLLNDSEFDFLKLSSLLESEFGILVPDENFNQDGVIFYHKNMLVTLSLIKNPIPNEEAEYYANFNFMWKDALEETKKHKAHLLIAVLSQNESKLEQAKLFTQISSACLQDKNALGFYTGGVVLEPKFYIENAKMLQENRLPVYNWVYVSVYPSEDGVNAYTYGLRNFDKLELEVIKSKLNEKELFFTMYDIVLHILTYDIDLKDLNTLKFENGKNIQFSKSEGIGVEGESLKVSF</sequence>
<evidence type="ECO:0000313" key="2">
    <source>
        <dbReference type="EMBL" id="TKX31529.1"/>
    </source>
</evidence>
<evidence type="ECO:0000259" key="1">
    <source>
        <dbReference type="Pfam" id="PF14080"/>
    </source>
</evidence>
<dbReference type="Pfam" id="PF14080">
    <property type="entry name" value="DUF4261"/>
    <property type="match status" value="1"/>
</dbReference>
<name>A0A4U7BJ11_9BACT</name>
<keyword evidence="3" id="KW-1185">Reference proteome</keyword>
<comment type="caution">
    <text evidence="2">The sequence shown here is derived from an EMBL/GenBank/DDBJ whole genome shotgun (WGS) entry which is preliminary data.</text>
</comment>
<dbReference type="RefSeq" id="WP_137620268.1">
    <property type="nucleotide sequence ID" value="NZ_NXLZ01000003.1"/>
</dbReference>
<feature type="domain" description="DUF4261" evidence="1">
    <location>
        <begin position="170"/>
        <end position="243"/>
    </location>
</feature>
<gene>
    <name evidence="2" type="ORF">CQA69_02615</name>
</gene>
<dbReference type="OrthoDB" id="4827574at2"/>
<reference evidence="2 3" key="1">
    <citation type="submission" date="2018-05" db="EMBL/GenBank/DDBJ databases">
        <title>Novel Campyloabacter and Helicobacter Species and Strains.</title>
        <authorList>
            <person name="Mannion A.J."/>
            <person name="Shen Z."/>
            <person name="Fox J.G."/>
        </authorList>
    </citation>
    <scope>NUCLEOTIDE SEQUENCE [LARGE SCALE GENOMIC DNA]</scope>
    <source>
        <strain evidence="3">MIT17-664</strain>
    </source>
</reference>
<evidence type="ECO:0000313" key="3">
    <source>
        <dbReference type="Proteomes" id="UP000308838"/>
    </source>
</evidence>